<feature type="compositionally biased region" description="Low complexity" evidence="1">
    <location>
        <begin position="101"/>
        <end position="112"/>
    </location>
</feature>
<reference evidence="2" key="1">
    <citation type="journal article" date="2022" name="bioRxiv">
        <title>Sequencing and chromosome-scale assembly of the giantPleurodeles waltlgenome.</title>
        <authorList>
            <person name="Brown T."/>
            <person name="Elewa A."/>
            <person name="Iarovenko S."/>
            <person name="Subramanian E."/>
            <person name="Araus A.J."/>
            <person name="Petzold A."/>
            <person name="Susuki M."/>
            <person name="Suzuki K.-i.T."/>
            <person name="Hayashi T."/>
            <person name="Toyoda A."/>
            <person name="Oliveira C."/>
            <person name="Osipova E."/>
            <person name="Leigh N.D."/>
            <person name="Simon A."/>
            <person name="Yun M.H."/>
        </authorList>
    </citation>
    <scope>NUCLEOTIDE SEQUENCE</scope>
    <source>
        <strain evidence="2">20211129_DDA</strain>
        <tissue evidence="2">Liver</tissue>
    </source>
</reference>
<feature type="compositionally biased region" description="Basic and acidic residues" evidence="1">
    <location>
        <begin position="134"/>
        <end position="148"/>
    </location>
</feature>
<comment type="caution">
    <text evidence="2">The sequence shown here is derived from an EMBL/GenBank/DDBJ whole genome shotgun (WGS) entry which is preliminary data.</text>
</comment>
<name>A0AAV7SFR3_PLEWA</name>
<dbReference type="EMBL" id="JANPWB010000008">
    <property type="protein sequence ID" value="KAJ1162228.1"/>
    <property type="molecule type" value="Genomic_DNA"/>
</dbReference>
<evidence type="ECO:0000313" key="3">
    <source>
        <dbReference type="Proteomes" id="UP001066276"/>
    </source>
</evidence>
<evidence type="ECO:0000256" key="1">
    <source>
        <dbReference type="SAM" id="MobiDB-lite"/>
    </source>
</evidence>
<sequence>MTQDLTSQATIDRFINSAAVRCTSMPNLAFQLLVNDSSMPAHVARHKDSTSRFASHKELLKQVCSEVEELLAIAFDLQHHIQVPDDPLMVHDGSSDFRTKSSLSSALTSNASQQFKSQYEERDTGNRSWETPELVEREDAETTKEDAASWRNKTLPGSGPAETLEDDR</sequence>
<dbReference type="AlphaFoldDB" id="A0AAV7SFR3"/>
<evidence type="ECO:0000313" key="2">
    <source>
        <dbReference type="EMBL" id="KAJ1162228.1"/>
    </source>
</evidence>
<keyword evidence="3" id="KW-1185">Reference proteome</keyword>
<feature type="region of interest" description="Disordered" evidence="1">
    <location>
        <begin position="92"/>
        <end position="168"/>
    </location>
</feature>
<protein>
    <submittedName>
        <fullName evidence="2">Uncharacterized protein</fullName>
    </submittedName>
</protein>
<organism evidence="2 3">
    <name type="scientific">Pleurodeles waltl</name>
    <name type="common">Iberian ribbed newt</name>
    <dbReference type="NCBI Taxonomy" id="8319"/>
    <lineage>
        <taxon>Eukaryota</taxon>
        <taxon>Metazoa</taxon>
        <taxon>Chordata</taxon>
        <taxon>Craniata</taxon>
        <taxon>Vertebrata</taxon>
        <taxon>Euteleostomi</taxon>
        <taxon>Amphibia</taxon>
        <taxon>Batrachia</taxon>
        <taxon>Caudata</taxon>
        <taxon>Salamandroidea</taxon>
        <taxon>Salamandridae</taxon>
        <taxon>Pleurodelinae</taxon>
        <taxon>Pleurodeles</taxon>
    </lineage>
</organism>
<proteinExistence type="predicted"/>
<gene>
    <name evidence="2" type="ORF">NDU88_002697</name>
</gene>
<accession>A0AAV7SFR3</accession>
<dbReference type="Proteomes" id="UP001066276">
    <property type="component" value="Chromosome 4_2"/>
</dbReference>